<feature type="compositionally biased region" description="Gly residues" evidence="1">
    <location>
        <begin position="115"/>
        <end position="162"/>
    </location>
</feature>
<accession>A0ABT0TXX2</accession>
<feature type="compositionally biased region" description="Polar residues" evidence="1">
    <location>
        <begin position="72"/>
        <end position="81"/>
    </location>
</feature>
<evidence type="ECO:0008006" key="5">
    <source>
        <dbReference type="Google" id="ProtNLM"/>
    </source>
</evidence>
<protein>
    <recommendedName>
        <fullName evidence="5">Mu-protocadherin-putative cell-suface protein</fullName>
    </recommendedName>
</protein>
<feature type="region of interest" description="Disordered" evidence="1">
    <location>
        <begin position="24"/>
        <end position="179"/>
    </location>
</feature>
<gene>
    <name evidence="3" type="ORF">NB063_02335</name>
</gene>
<comment type="caution">
    <text evidence="3">The sequence shown here is derived from an EMBL/GenBank/DDBJ whole genome shotgun (WGS) entry which is preliminary data.</text>
</comment>
<dbReference type="EMBL" id="JAMQBK010000008">
    <property type="protein sequence ID" value="MCM2369452.1"/>
    <property type="molecule type" value="Genomic_DNA"/>
</dbReference>
<evidence type="ECO:0000313" key="3">
    <source>
        <dbReference type="EMBL" id="MCM2369452.1"/>
    </source>
</evidence>
<name>A0ABT0TXX2_9BACT</name>
<proteinExistence type="predicted"/>
<dbReference type="Proteomes" id="UP001202961">
    <property type="component" value="Unassembled WGS sequence"/>
</dbReference>
<feature type="compositionally biased region" description="Gly residues" evidence="1">
    <location>
        <begin position="26"/>
        <end position="60"/>
    </location>
</feature>
<organism evidence="3 4">
    <name type="scientific">Aporhodopirellula aestuarii</name>
    <dbReference type="NCBI Taxonomy" id="2950107"/>
    <lineage>
        <taxon>Bacteria</taxon>
        <taxon>Pseudomonadati</taxon>
        <taxon>Planctomycetota</taxon>
        <taxon>Planctomycetia</taxon>
        <taxon>Pirellulales</taxon>
        <taxon>Pirellulaceae</taxon>
        <taxon>Aporhodopirellula</taxon>
    </lineage>
</organism>
<keyword evidence="4" id="KW-1185">Reference proteome</keyword>
<reference evidence="3 4" key="1">
    <citation type="journal article" date="2022" name="Syst. Appl. Microbiol.">
        <title>Rhodopirellula aestuarii sp. nov., a novel member of the genus Rhodopirellula isolated from brackish sediments collected in the Tagus River estuary, Portugal.</title>
        <authorList>
            <person name="Vitorino I.R."/>
            <person name="Klimek D."/>
            <person name="Calusinska M."/>
            <person name="Lobo-da-Cunha A."/>
            <person name="Vasconcelos V."/>
            <person name="Lage O.M."/>
        </authorList>
    </citation>
    <scope>NUCLEOTIDE SEQUENCE [LARGE SCALE GENOMIC DNA]</scope>
    <source>
        <strain evidence="3 4">ICT_H3.1</strain>
    </source>
</reference>
<sequence length="444" mass="45123">MKRTLITLVMGLILIASYSTAEAQRRGGGGGRSFGGGGGGRSLGGGGGFSSGSRSMGGGFSSAAHAIPRSPVASQRPSPSRGNFAGVGPNGGSFQTARGGGSHTTPGGATIDYAGRGGTATGPGGVTAGRGVGGVKVTGPGGQEYGKVGRVGGVQGPGGNTVGGSRSISGTRGPAGSGVAASRGGFASGPNGMAAFRGGVAVGPNGVVAGRTGVAANGHGTYFRSAAVVHGQGVAVRAGSVGYHHCFTRTWCARYPGAWYAARWATSVAWRTVTWSNLANYGGYAYAAPVSYDYGSTVVYQDNSVYVNGDVVGTTEEYSAQAETIAESGKRAEAPSEDEWQPLGVFAMVQGEEKSSNNIFQLAINKDSVIRGNYYNAVTDTTEPVYGSVDKTTQRAAWMVGDAEKPVYEAGLVNLTKDETSMMVHYANDRSVQATLFRIQQDSE</sequence>
<feature type="signal peptide" evidence="2">
    <location>
        <begin position="1"/>
        <end position="21"/>
    </location>
</feature>
<evidence type="ECO:0000313" key="4">
    <source>
        <dbReference type="Proteomes" id="UP001202961"/>
    </source>
</evidence>
<evidence type="ECO:0000256" key="2">
    <source>
        <dbReference type="SAM" id="SignalP"/>
    </source>
</evidence>
<feature type="chain" id="PRO_5047214603" description="Mu-protocadherin-putative cell-suface protein" evidence="2">
    <location>
        <begin position="22"/>
        <end position="444"/>
    </location>
</feature>
<evidence type="ECO:0000256" key="1">
    <source>
        <dbReference type="SAM" id="MobiDB-lite"/>
    </source>
</evidence>
<dbReference type="RefSeq" id="WP_250927117.1">
    <property type="nucleotide sequence ID" value="NZ_JAMQBK010000008.1"/>
</dbReference>
<keyword evidence="2" id="KW-0732">Signal</keyword>